<dbReference type="PANTHER" id="PTHR46825">
    <property type="entry name" value="D-ALANYL-D-ALANINE-CARBOXYPEPTIDASE/ENDOPEPTIDASE AMPH"/>
    <property type="match status" value="1"/>
</dbReference>
<dbReference type="Gene3D" id="3.40.710.10">
    <property type="entry name" value="DD-peptidase/beta-lactamase superfamily"/>
    <property type="match status" value="1"/>
</dbReference>
<gene>
    <name evidence="5" type="ORF">SNE35_28370</name>
</gene>
<evidence type="ECO:0000313" key="6">
    <source>
        <dbReference type="Proteomes" id="UP001285263"/>
    </source>
</evidence>
<dbReference type="GO" id="GO:0016787">
    <property type="term" value="F:hydrolase activity"/>
    <property type="evidence" value="ECO:0007669"/>
    <property type="project" value="UniProtKB-KW"/>
</dbReference>
<dbReference type="Pfam" id="PF00144">
    <property type="entry name" value="Beta-lactamase"/>
    <property type="match status" value="1"/>
</dbReference>
<protein>
    <submittedName>
        <fullName evidence="5">Serine hydrolase domain-containing protein</fullName>
        <ecNumber evidence="5">3.1.1.103</ecNumber>
    </submittedName>
</protein>
<comment type="subcellular location">
    <subcellularLocation>
        <location evidence="1">Membrane</location>
    </subcellularLocation>
</comment>
<accession>A0ABU5DQ49</accession>
<sequence length="504" mass="53960">MTRRLPPILSRYGLASLLALSSFAAVAADEAMTTPAGKLGTAIVQHINADTADQIRRWAPSILSTAFDDADQADFIRSLVSTARDSGGLDVVNTRADERQPGLVFLRVKGHRTGQQAMLVLTPDDAQPGKLKSADLVGLEDPALYADWPKTIASLKDLPQVIEPVLQQLVQRSDFSGCVSVSDASKTVYDACRGLADRNQGTANDHQTKFRIGSMNKMFTAVAIAQLVEAGKLKWDATVADLLPEYPDRAAAAKMTVWQLLHHTAGLGDFFVAEFFAHRERFVDPADYIELIARQPRTGEPGAGWSYSNAGYVVLGRIVEKVSGEGYFDYIQRHVFAPPGMDSSGFDSLEDVTPKLAVGYFREGPFASDWKANWMTLPFKGSPAGGGFSTNADLLRFAAALQAGKLVNAQTLARMFDDEVPAGPGGYAAGFGDRTSHGQHIRGHAGGAPGMSADLAIVWEAKTAVAVTSNEGDSRAALMLAEHIADLLAASMPPANEPEAARTK</sequence>
<keyword evidence="6" id="KW-1185">Reference proteome</keyword>
<dbReference type="InterPro" id="IPR050491">
    <property type="entry name" value="AmpC-like"/>
</dbReference>
<dbReference type="EC" id="3.1.1.103" evidence="5"/>
<dbReference type="PANTHER" id="PTHR46825:SF11">
    <property type="entry name" value="PENICILLIN-BINDING PROTEIN 4"/>
    <property type="match status" value="1"/>
</dbReference>
<organism evidence="5 6">
    <name type="scientific">Roseateles agri</name>
    <dbReference type="NCBI Taxonomy" id="3098619"/>
    <lineage>
        <taxon>Bacteria</taxon>
        <taxon>Pseudomonadati</taxon>
        <taxon>Pseudomonadota</taxon>
        <taxon>Betaproteobacteria</taxon>
        <taxon>Burkholderiales</taxon>
        <taxon>Sphaerotilaceae</taxon>
        <taxon>Roseateles</taxon>
    </lineage>
</organism>
<proteinExistence type="predicted"/>
<keyword evidence="5" id="KW-0378">Hydrolase</keyword>
<evidence type="ECO:0000313" key="5">
    <source>
        <dbReference type="EMBL" id="MDY0748448.1"/>
    </source>
</evidence>
<dbReference type="InterPro" id="IPR001466">
    <property type="entry name" value="Beta-lactam-related"/>
</dbReference>
<keyword evidence="3" id="KW-0732">Signal</keyword>
<keyword evidence="2" id="KW-0472">Membrane</keyword>
<evidence type="ECO:0000259" key="4">
    <source>
        <dbReference type="Pfam" id="PF00144"/>
    </source>
</evidence>
<evidence type="ECO:0000256" key="1">
    <source>
        <dbReference type="ARBA" id="ARBA00004370"/>
    </source>
</evidence>
<evidence type="ECO:0000256" key="2">
    <source>
        <dbReference type="ARBA" id="ARBA00023136"/>
    </source>
</evidence>
<feature type="chain" id="PRO_5046826304" evidence="3">
    <location>
        <begin position="28"/>
        <end position="504"/>
    </location>
</feature>
<dbReference type="RefSeq" id="WP_320426416.1">
    <property type="nucleotide sequence ID" value="NZ_JAXCLA010000010.1"/>
</dbReference>
<feature type="signal peptide" evidence="3">
    <location>
        <begin position="1"/>
        <end position="27"/>
    </location>
</feature>
<comment type="caution">
    <text evidence="5">The sequence shown here is derived from an EMBL/GenBank/DDBJ whole genome shotgun (WGS) entry which is preliminary data.</text>
</comment>
<feature type="domain" description="Beta-lactamase-related" evidence="4">
    <location>
        <begin position="166"/>
        <end position="487"/>
    </location>
</feature>
<evidence type="ECO:0000256" key="3">
    <source>
        <dbReference type="SAM" id="SignalP"/>
    </source>
</evidence>
<reference evidence="5 6" key="1">
    <citation type="submission" date="2023-11" db="EMBL/GenBank/DDBJ databases">
        <title>Paucibacter sp. nov., isolated from fresh soil in Korea.</title>
        <authorList>
            <person name="Le N.T.T."/>
        </authorList>
    </citation>
    <scope>NUCLEOTIDE SEQUENCE [LARGE SCALE GENOMIC DNA]</scope>
    <source>
        <strain evidence="5 6">R3-3</strain>
    </source>
</reference>
<dbReference type="EMBL" id="JAXCLA010000010">
    <property type="protein sequence ID" value="MDY0748448.1"/>
    <property type="molecule type" value="Genomic_DNA"/>
</dbReference>
<dbReference type="InterPro" id="IPR012338">
    <property type="entry name" value="Beta-lactam/transpept-like"/>
</dbReference>
<name>A0ABU5DQ49_9BURK</name>
<dbReference type="SUPFAM" id="SSF56601">
    <property type="entry name" value="beta-lactamase/transpeptidase-like"/>
    <property type="match status" value="1"/>
</dbReference>
<dbReference type="Proteomes" id="UP001285263">
    <property type="component" value="Unassembled WGS sequence"/>
</dbReference>